<dbReference type="EMBL" id="ML978130">
    <property type="protein sequence ID" value="KAF2096088.1"/>
    <property type="molecule type" value="Genomic_DNA"/>
</dbReference>
<feature type="region of interest" description="Disordered" evidence="2">
    <location>
        <begin position="486"/>
        <end position="566"/>
    </location>
</feature>
<evidence type="ECO:0000313" key="3">
    <source>
        <dbReference type="EMBL" id="KAF2096088.1"/>
    </source>
</evidence>
<feature type="compositionally biased region" description="Polar residues" evidence="2">
    <location>
        <begin position="178"/>
        <end position="189"/>
    </location>
</feature>
<dbReference type="PANTHER" id="PTHR45615">
    <property type="entry name" value="MYOSIN HEAVY CHAIN, NON-MUSCLE"/>
    <property type="match status" value="1"/>
</dbReference>
<organism evidence="3 4">
    <name type="scientific">Rhizodiscina lignyota</name>
    <dbReference type="NCBI Taxonomy" id="1504668"/>
    <lineage>
        <taxon>Eukaryota</taxon>
        <taxon>Fungi</taxon>
        <taxon>Dikarya</taxon>
        <taxon>Ascomycota</taxon>
        <taxon>Pezizomycotina</taxon>
        <taxon>Dothideomycetes</taxon>
        <taxon>Pleosporomycetidae</taxon>
        <taxon>Aulographales</taxon>
        <taxon>Rhizodiscinaceae</taxon>
        <taxon>Rhizodiscina</taxon>
    </lineage>
</organism>
<proteinExistence type="predicted"/>
<feature type="region of interest" description="Disordered" evidence="2">
    <location>
        <begin position="806"/>
        <end position="826"/>
    </location>
</feature>
<dbReference type="PANTHER" id="PTHR45615:SF40">
    <property type="entry name" value="MYOSIN HEAVY CHAIN, NON-MUSCLE"/>
    <property type="match status" value="1"/>
</dbReference>
<feature type="compositionally biased region" description="Polar residues" evidence="2">
    <location>
        <begin position="550"/>
        <end position="566"/>
    </location>
</feature>
<accession>A0A9P4M3U5</accession>
<dbReference type="GO" id="GO:0016460">
    <property type="term" value="C:myosin II complex"/>
    <property type="evidence" value="ECO:0007669"/>
    <property type="project" value="TreeGrafter"/>
</dbReference>
<keyword evidence="1" id="KW-0175">Coiled coil</keyword>
<evidence type="ECO:0000256" key="1">
    <source>
        <dbReference type="SAM" id="Coils"/>
    </source>
</evidence>
<keyword evidence="4" id="KW-1185">Reference proteome</keyword>
<dbReference type="GO" id="GO:0051015">
    <property type="term" value="F:actin filament binding"/>
    <property type="evidence" value="ECO:0007669"/>
    <property type="project" value="TreeGrafter"/>
</dbReference>
<feature type="coiled-coil region" evidence="1">
    <location>
        <begin position="828"/>
        <end position="869"/>
    </location>
</feature>
<feature type="compositionally biased region" description="Basic and acidic residues" evidence="2">
    <location>
        <begin position="198"/>
        <end position="218"/>
    </location>
</feature>
<feature type="compositionally biased region" description="Polar residues" evidence="2">
    <location>
        <begin position="486"/>
        <end position="499"/>
    </location>
</feature>
<reference evidence="3" key="1">
    <citation type="journal article" date="2020" name="Stud. Mycol.">
        <title>101 Dothideomycetes genomes: a test case for predicting lifestyles and emergence of pathogens.</title>
        <authorList>
            <person name="Haridas S."/>
            <person name="Albert R."/>
            <person name="Binder M."/>
            <person name="Bloem J."/>
            <person name="Labutti K."/>
            <person name="Salamov A."/>
            <person name="Andreopoulos B."/>
            <person name="Baker S."/>
            <person name="Barry K."/>
            <person name="Bills G."/>
            <person name="Bluhm B."/>
            <person name="Cannon C."/>
            <person name="Castanera R."/>
            <person name="Culley D."/>
            <person name="Daum C."/>
            <person name="Ezra D."/>
            <person name="Gonzalez J."/>
            <person name="Henrissat B."/>
            <person name="Kuo A."/>
            <person name="Liang C."/>
            <person name="Lipzen A."/>
            <person name="Lutzoni F."/>
            <person name="Magnuson J."/>
            <person name="Mondo S."/>
            <person name="Nolan M."/>
            <person name="Ohm R."/>
            <person name="Pangilinan J."/>
            <person name="Park H.-J."/>
            <person name="Ramirez L."/>
            <person name="Alfaro M."/>
            <person name="Sun H."/>
            <person name="Tritt A."/>
            <person name="Yoshinaga Y."/>
            <person name="Zwiers L.-H."/>
            <person name="Turgeon B."/>
            <person name="Goodwin S."/>
            <person name="Spatafora J."/>
            <person name="Crous P."/>
            <person name="Grigoriev I."/>
        </authorList>
    </citation>
    <scope>NUCLEOTIDE SEQUENCE</scope>
    <source>
        <strain evidence="3">CBS 133067</strain>
    </source>
</reference>
<feature type="region of interest" description="Disordered" evidence="2">
    <location>
        <begin position="440"/>
        <end position="465"/>
    </location>
</feature>
<feature type="compositionally biased region" description="Polar residues" evidence="2">
    <location>
        <begin position="45"/>
        <end position="58"/>
    </location>
</feature>
<feature type="compositionally biased region" description="Polar residues" evidence="2">
    <location>
        <begin position="220"/>
        <end position="234"/>
    </location>
</feature>
<dbReference type="AlphaFoldDB" id="A0A9P4M3U5"/>
<feature type="compositionally biased region" description="Low complexity" evidence="2">
    <location>
        <begin position="20"/>
        <end position="32"/>
    </location>
</feature>
<sequence length="932" mass="105062">MASVPRERDANSSPARDVSHGSPPMSGSSTPTRYSIDLSVLARPPNNQNKTYSPSRAFTSRPYRARKPSRAMSTSSLPLPSSPPRDKISSDDVDGPEDFTINMSYWMRCKLSNALDGTAEAPSKEREVDRTLDEGVLGWMARGNERLIDIQRRRSVDQRYDEDAPRQEEIVPQPIVQEESTADSANPNDSRPHTPMPVEERHGENEERKEAPRQEDVVHSLSSATIEQQEQALSYLSDDEDPKAPEPDASNIAGATSILVSSGAPEGSPHSTRKPPPVPRHATVEEYFSTPAKPDPFAPLIEKAALEYRTAHDHGAEHPVLNDAAQEFHSGPQLRIATLEAEVASLTQQLQHSRLEIREAVKSSPKAYAADPSASEAEARNKLESANRHIQDLTTQLMKREREWLDKLHAADVEHVSEQQRLRTNLEAQLHEIQARLDRTEEHLDSVSSGGRSPAQENERRKIPKIEFENELRRLKESQDAHITATNAQIQQRRNNPSATPRPTPPNRGDSAGLSTATHSVHGHIKSFSLNDVHPPASPTAQPYHDPAVATSNFDGPLSQPSSSNDPYINRKLAQILGVPFLPPAFHLDRLVRARETKIRDFETKLEEVCKEKAELQTQYETDKNVWDIEVARLKDELKLVRSESDARAEYLRTQLQEREEDAVEARLRLASARRDAESASERLRVVTEEHREEVITLKTKLAEAEGWKGELIRQVDEQRSQILKMEGDVMKLKGEKRKWDADAREQRAQNEAVLEDVRGRAEEAVRKAGVLLDKEKNGRVSAERELGEVREDMHNVREQLRSLSVDGASDRRDSGFSEPTFESSQKEATFEAEIKSLREALQKQTRDADTARAETAAANDELRLLREDMVAINEAMDARIAKMMKKREQEWASKFDALSKERSRISKALMQSWGEIEVGESVPQEYRYRYV</sequence>
<feature type="coiled-coil region" evidence="1">
    <location>
        <begin position="656"/>
        <end position="690"/>
    </location>
</feature>
<dbReference type="GO" id="GO:0032982">
    <property type="term" value="C:myosin filament"/>
    <property type="evidence" value="ECO:0007669"/>
    <property type="project" value="TreeGrafter"/>
</dbReference>
<feature type="compositionally biased region" description="Basic and acidic residues" evidence="2">
    <location>
        <begin position="1"/>
        <end position="10"/>
    </location>
</feature>
<evidence type="ECO:0000313" key="4">
    <source>
        <dbReference type="Proteomes" id="UP000799772"/>
    </source>
</evidence>
<dbReference type="GO" id="GO:0005737">
    <property type="term" value="C:cytoplasm"/>
    <property type="evidence" value="ECO:0007669"/>
    <property type="project" value="TreeGrafter"/>
</dbReference>
<feature type="compositionally biased region" description="Basic and acidic residues" evidence="2">
    <location>
        <begin position="156"/>
        <end position="169"/>
    </location>
</feature>
<name>A0A9P4M3U5_9PEZI</name>
<feature type="region of interest" description="Disordered" evidence="2">
    <location>
        <begin position="156"/>
        <end position="281"/>
    </location>
</feature>
<dbReference type="GO" id="GO:0000146">
    <property type="term" value="F:microfilament motor activity"/>
    <property type="evidence" value="ECO:0007669"/>
    <property type="project" value="TreeGrafter"/>
</dbReference>
<protein>
    <submittedName>
        <fullName evidence="3">Uncharacterized protein</fullName>
    </submittedName>
</protein>
<comment type="caution">
    <text evidence="3">The sequence shown here is derived from an EMBL/GenBank/DDBJ whole genome shotgun (WGS) entry which is preliminary data.</text>
</comment>
<evidence type="ECO:0000256" key="2">
    <source>
        <dbReference type="SAM" id="MobiDB-lite"/>
    </source>
</evidence>
<gene>
    <name evidence="3" type="ORF">NA57DRAFT_78860</name>
</gene>
<feature type="region of interest" description="Disordered" evidence="2">
    <location>
        <begin position="1"/>
        <end position="97"/>
    </location>
</feature>
<dbReference type="Proteomes" id="UP000799772">
    <property type="component" value="Unassembled WGS sequence"/>
</dbReference>
<dbReference type="OrthoDB" id="3911405at2759"/>